<evidence type="ECO:0000313" key="2">
    <source>
        <dbReference type="EMBL" id="RVX41091.1"/>
    </source>
</evidence>
<protein>
    <submittedName>
        <fullName evidence="2">Tn3 transposase DDE domain-containing protein</fullName>
    </submittedName>
</protein>
<evidence type="ECO:0000259" key="1">
    <source>
        <dbReference type="Pfam" id="PF01526"/>
    </source>
</evidence>
<name>A0A438M5Z9_9ACTN</name>
<dbReference type="Pfam" id="PF01526">
    <property type="entry name" value="DDE_Tnp_Tn3"/>
    <property type="match status" value="1"/>
</dbReference>
<keyword evidence="3" id="KW-1185">Reference proteome</keyword>
<organism evidence="2 3">
    <name type="scientific">Nonomuraea polychroma</name>
    <dbReference type="NCBI Taxonomy" id="46176"/>
    <lineage>
        <taxon>Bacteria</taxon>
        <taxon>Bacillati</taxon>
        <taxon>Actinomycetota</taxon>
        <taxon>Actinomycetes</taxon>
        <taxon>Streptosporangiales</taxon>
        <taxon>Streptosporangiaceae</taxon>
        <taxon>Nonomuraea</taxon>
    </lineage>
</organism>
<dbReference type="OrthoDB" id="7281829at2"/>
<dbReference type="Proteomes" id="UP000284824">
    <property type="component" value="Unassembled WGS sequence"/>
</dbReference>
<accession>A0A438M5Z9</accession>
<dbReference type="AlphaFoldDB" id="A0A438M5Z9"/>
<reference evidence="2 3" key="1">
    <citation type="submission" date="2019-01" db="EMBL/GenBank/DDBJ databases">
        <title>Sequencing the genomes of 1000 actinobacteria strains.</title>
        <authorList>
            <person name="Klenk H.-P."/>
        </authorList>
    </citation>
    <scope>NUCLEOTIDE SEQUENCE [LARGE SCALE GENOMIC DNA]</scope>
    <source>
        <strain evidence="2 3">DSM 43925</strain>
    </source>
</reference>
<comment type="caution">
    <text evidence="2">The sequence shown here is derived from an EMBL/GenBank/DDBJ whole genome shotgun (WGS) entry which is preliminary data.</text>
</comment>
<dbReference type="GO" id="GO:0006313">
    <property type="term" value="P:DNA transposition"/>
    <property type="evidence" value="ECO:0007669"/>
    <property type="project" value="InterPro"/>
</dbReference>
<feature type="domain" description="Tn3 transposase DDE" evidence="1">
    <location>
        <begin position="1"/>
        <end position="85"/>
    </location>
</feature>
<sequence length="102" mass="11159">MTDTGSYSDLVYGMFAMCGYQLAPRHADISDTQLWWIDTAMLEGGLTTGTRATTGWAAFNSLGLPRVSIPAIVQHWDDMARVAASSSRSICCRFCMWRTAAG</sequence>
<evidence type="ECO:0000313" key="3">
    <source>
        <dbReference type="Proteomes" id="UP000284824"/>
    </source>
</evidence>
<proteinExistence type="predicted"/>
<dbReference type="InterPro" id="IPR002513">
    <property type="entry name" value="Tn3_Tnp_DDE_dom"/>
</dbReference>
<dbReference type="EMBL" id="SAUN01000001">
    <property type="protein sequence ID" value="RVX41091.1"/>
    <property type="molecule type" value="Genomic_DNA"/>
</dbReference>
<dbReference type="GO" id="GO:0004803">
    <property type="term" value="F:transposase activity"/>
    <property type="evidence" value="ECO:0007669"/>
    <property type="project" value="InterPro"/>
</dbReference>
<gene>
    <name evidence="2" type="ORF">EDD27_3554</name>
</gene>